<dbReference type="GO" id="GO:0016709">
    <property type="term" value="F:oxidoreductase activity, acting on paired donors, with incorporation or reduction of molecular oxygen, NAD(P)H as one donor, and incorporation of one atom of oxygen"/>
    <property type="evidence" value="ECO:0007669"/>
    <property type="project" value="UniProtKB-ARBA"/>
</dbReference>
<evidence type="ECO:0000259" key="7">
    <source>
        <dbReference type="Pfam" id="PF07976"/>
    </source>
</evidence>
<evidence type="ECO:0000259" key="6">
    <source>
        <dbReference type="Pfam" id="PF01494"/>
    </source>
</evidence>
<accession>A0A0F9M7Q6</accession>
<dbReference type="InterPro" id="IPR038220">
    <property type="entry name" value="PHOX_C_sf"/>
</dbReference>
<dbReference type="Gene3D" id="3.30.9.10">
    <property type="entry name" value="D-Amino Acid Oxidase, subunit A, domain 2"/>
    <property type="match status" value="1"/>
</dbReference>
<dbReference type="PANTHER" id="PTHR43004:SF19">
    <property type="entry name" value="BINDING MONOOXYGENASE, PUTATIVE (JCVI)-RELATED"/>
    <property type="match status" value="1"/>
</dbReference>
<evidence type="ECO:0000256" key="3">
    <source>
        <dbReference type="ARBA" id="ARBA00022630"/>
    </source>
</evidence>
<comment type="caution">
    <text evidence="8">The sequence shown here is derived from an EMBL/GenBank/DDBJ whole genome shotgun (WGS) entry which is preliminary data.</text>
</comment>
<evidence type="ECO:0000256" key="5">
    <source>
        <dbReference type="ARBA" id="ARBA00023002"/>
    </source>
</evidence>
<dbReference type="InterPro" id="IPR002938">
    <property type="entry name" value="FAD-bd"/>
</dbReference>
<name>A0A0F9M7Q6_9ZZZZ</name>
<dbReference type="GO" id="GO:0071949">
    <property type="term" value="F:FAD binding"/>
    <property type="evidence" value="ECO:0007669"/>
    <property type="project" value="InterPro"/>
</dbReference>
<dbReference type="Pfam" id="PF07976">
    <property type="entry name" value="Phe_hydrox_dim"/>
    <property type="match status" value="1"/>
</dbReference>
<comment type="similarity">
    <text evidence="2">Belongs to the PheA/TfdB FAD monooxygenase family.</text>
</comment>
<dbReference type="PANTHER" id="PTHR43004">
    <property type="entry name" value="TRK SYSTEM POTASSIUM UPTAKE PROTEIN"/>
    <property type="match status" value="1"/>
</dbReference>
<keyword evidence="5" id="KW-0560">Oxidoreductase</keyword>
<reference evidence="8" key="1">
    <citation type="journal article" date="2015" name="Nature">
        <title>Complex archaea that bridge the gap between prokaryotes and eukaryotes.</title>
        <authorList>
            <person name="Spang A."/>
            <person name="Saw J.H."/>
            <person name="Jorgensen S.L."/>
            <person name="Zaremba-Niedzwiedzka K."/>
            <person name="Martijn J."/>
            <person name="Lind A.E."/>
            <person name="van Eijk R."/>
            <person name="Schleper C."/>
            <person name="Guy L."/>
            <person name="Ettema T.J."/>
        </authorList>
    </citation>
    <scope>NUCLEOTIDE SEQUENCE</scope>
</reference>
<evidence type="ECO:0000256" key="4">
    <source>
        <dbReference type="ARBA" id="ARBA00022827"/>
    </source>
</evidence>
<dbReference type="Pfam" id="PF01494">
    <property type="entry name" value="FAD_binding_3"/>
    <property type="match status" value="1"/>
</dbReference>
<dbReference type="InterPro" id="IPR036188">
    <property type="entry name" value="FAD/NAD-bd_sf"/>
</dbReference>
<evidence type="ECO:0000256" key="2">
    <source>
        <dbReference type="ARBA" id="ARBA00007801"/>
    </source>
</evidence>
<dbReference type="CDD" id="cd02979">
    <property type="entry name" value="PHOX_C"/>
    <property type="match status" value="1"/>
</dbReference>
<dbReference type="AlphaFoldDB" id="A0A0F9M7Q6"/>
<dbReference type="NCBIfam" id="NF006144">
    <property type="entry name" value="PRK08294.1"/>
    <property type="match status" value="1"/>
</dbReference>
<evidence type="ECO:0000256" key="1">
    <source>
        <dbReference type="ARBA" id="ARBA00001974"/>
    </source>
</evidence>
<dbReference type="SUPFAM" id="SSF51905">
    <property type="entry name" value="FAD/NAD(P)-binding domain"/>
    <property type="match status" value="1"/>
</dbReference>
<dbReference type="Gene3D" id="3.40.30.20">
    <property type="match status" value="1"/>
</dbReference>
<dbReference type="InterPro" id="IPR012941">
    <property type="entry name" value="Phe_hydrox_C_dim_dom"/>
</dbReference>
<dbReference type="SUPFAM" id="SSF54373">
    <property type="entry name" value="FAD-linked reductases, C-terminal domain"/>
    <property type="match status" value="1"/>
</dbReference>
<feature type="domain" description="Phenol hydroxylase-like C-terminal dimerisation" evidence="7">
    <location>
        <begin position="453"/>
        <end position="632"/>
    </location>
</feature>
<proteinExistence type="inferred from homology"/>
<dbReference type="InterPro" id="IPR036249">
    <property type="entry name" value="Thioredoxin-like_sf"/>
</dbReference>
<dbReference type="PRINTS" id="PR00420">
    <property type="entry name" value="RNGMNOXGNASE"/>
</dbReference>
<dbReference type="SUPFAM" id="SSF52833">
    <property type="entry name" value="Thioredoxin-like"/>
    <property type="match status" value="1"/>
</dbReference>
<protein>
    <recommendedName>
        <fullName evidence="9">FAD-binding domain-containing protein</fullName>
    </recommendedName>
</protein>
<evidence type="ECO:0008006" key="9">
    <source>
        <dbReference type="Google" id="ProtNLM"/>
    </source>
</evidence>
<dbReference type="InterPro" id="IPR050641">
    <property type="entry name" value="RIFMO-like"/>
</dbReference>
<keyword evidence="4" id="KW-0274">FAD</keyword>
<dbReference type="Gene3D" id="3.50.50.60">
    <property type="entry name" value="FAD/NAD(P)-binding domain"/>
    <property type="match status" value="1"/>
</dbReference>
<keyword evidence="3" id="KW-0285">Flavoprotein</keyword>
<sequence length="635" mass="70491">MQYYLNGFTPRNPNLAKSPTLTHRPELPTHVDVLIIGSGPAGLTIGAQLSAFSEISTVIIDQKNGPLQVGQADGIACRSVEMFVAFGFSERVLKEAYWVNEVSFWKPDDAAQGHIVRSGRILDVEDGLSEMPHVILSQARIHDFFLEHMRNGPLSLEPHYNSRLVNLARDDSADYPLRVMVECRSSDGVGTDLKTIRARYVVGCDGARSTVRKAIGRRLKGDTANQAWGVMDVLANTDFPDIRLKSVIHSAKEGSMLIIPREGGYLVRMYIELDKLDPGERIGNKHLTQDRLIAAARRIMAPYTLSVKEVSWWSVYEIGQRLCDRFDDSKPGAKNHGTEDAEQDARIFIAGDAGHTHSPKAGQGMNVSMGDGFNLGWKLAAVLRGQAKPSILATYSHERQALAQELIDFDRDFAKMFSARPKTQENTDDNSVDPAVFQQYFQKQGRFTAGVSVRYPPSTLTGDGKHQKLAEGLTVGMRFHSAPVIRVADARRLHLGHQFLADGRWRLLLFAGRAADLGALCEYLTIHLLRRFTPTGADIDAVIDMRAILQGSYRSISLAHLPPSLLPQKGRYGLKDYEKVFCADPNADIFSLRQIDREKGCLVIVRPDQYVAQVLPIDTPDVAVAYFNDTLTVPQ</sequence>
<dbReference type="EMBL" id="LAZR01009422">
    <property type="protein sequence ID" value="KKM72685.1"/>
    <property type="molecule type" value="Genomic_DNA"/>
</dbReference>
<gene>
    <name evidence="8" type="ORF">LCGC14_1418060</name>
</gene>
<comment type="cofactor">
    <cofactor evidence="1">
        <name>FAD</name>
        <dbReference type="ChEBI" id="CHEBI:57692"/>
    </cofactor>
</comment>
<organism evidence="8">
    <name type="scientific">marine sediment metagenome</name>
    <dbReference type="NCBI Taxonomy" id="412755"/>
    <lineage>
        <taxon>unclassified sequences</taxon>
        <taxon>metagenomes</taxon>
        <taxon>ecological metagenomes</taxon>
    </lineage>
</organism>
<evidence type="ECO:0000313" key="8">
    <source>
        <dbReference type="EMBL" id="KKM72685.1"/>
    </source>
</evidence>
<feature type="domain" description="FAD-binding" evidence="6">
    <location>
        <begin position="31"/>
        <end position="409"/>
    </location>
</feature>